<dbReference type="GO" id="GO:0005737">
    <property type="term" value="C:cytoplasm"/>
    <property type="evidence" value="ECO:0007669"/>
    <property type="project" value="UniProtKB-ARBA"/>
</dbReference>
<feature type="domain" description="RING-type" evidence="8">
    <location>
        <begin position="15"/>
        <end position="58"/>
    </location>
</feature>
<evidence type="ECO:0000313" key="12">
    <source>
        <dbReference type="Proteomes" id="UP000316079"/>
    </source>
</evidence>
<evidence type="ECO:0000256" key="7">
    <source>
        <dbReference type="SAM" id="Coils"/>
    </source>
</evidence>
<dbReference type="CDD" id="cd19769">
    <property type="entry name" value="Bbox2_TRIM16-like"/>
    <property type="match status" value="1"/>
</dbReference>
<reference evidence="11 12" key="1">
    <citation type="journal article" date="2019" name="Sci. Data">
        <title>Hybrid genome assembly and annotation of Danionella translucida.</title>
        <authorList>
            <person name="Kadobianskyi M."/>
            <person name="Schulze L."/>
            <person name="Schuelke M."/>
            <person name="Judkewitz B."/>
        </authorList>
    </citation>
    <scope>NUCLEOTIDE SEQUENCE [LARGE SCALE GENOMIC DNA]</scope>
    <source>
        <strain evidence="11 12">Bolton</strain>
    </source>
</reference>
<dbReference type="InterPro" id="IPR013083">
    <property type="entry name" value="Znf_RING/FYVE/PHD"/>
</dbReference>
<dbReference type="InterPro" id="IPR001841">
    <property type="entry name" value="Znf_RING"/>
</dbReference>
<dbReference type="PANTHER" id="PTHR25465:SF5">
    <property type="entry name" value="E3 UBIQUITIN_ISG15 LIGASE TRIM25-RELATED"/>
    <property type="match status" value="1"/>
</dbReference>
<dbReference type="Gene3D" id="3.30.40.10">
    <property type="entry name" value="Zinc/RING finger domain, C3HC4 (zinc finger)"/>
    <property type="match status" value="1"/>
</dbReference>
<keyword evidence="3 6" id="KW-0863">Zinc-finger</keyword>
<evidence type="ECO:0000313" key="11">
    <source>
        <dbReference type="EMBL" id="TRY56089.1"/>
    </source>
</evidence>
<dbReference type="AlphaFoldDB" id="A0A553MSE1"/>
<evidence type="ECO:0000259" key="10">
    <source>
        <dbReference type="PROSITE" id="PS50188"/>
    </source>
</evidence>
<dbReference type="SUPFAM" id="SSF57845">
    <property type="entry name" value="B-box zinc-binding domain"/>
    <property type="match status" value="1"/>
</dbReference>
<dbReference type="SUPFAM" id="SSF49899">
    <property type="entry name" value="Concanavalin A-like lectins/glucanases"/>
    <property type="match status" value="1"/>
</dbReference>
<dbReference type="InterPro" id="IPR013320">
    <property type="entry name" value="ConA-like_dom_sf"/>
</dbReference>
<dbReference type="CDD" id="cd16040">
    <property type="entry name" value="SPRY_PRY_SNTX"/>
    <property type="match status" value="1"/>
</dbReference>
<dbReference type="InterPro" id="IPR003877">
    <property type="entry name" value="SPRY_dom"/>
</dbReference>
<evidence type="ECO:0000256" key="2">
    <source>
        <dbReference type="ARBA" id="ARBA00022723"/>
    </source>
</evidence>
<feature type="domain" description="B30.2/SPRY" evidence="10">
    <location>
        <begin position="358"/>
        <end position="549"/>
    </location>
</feature>
<dbReference type="InterPro" id="IPR003879">
    <property type="entry name" value="Butyrophylin_SPRY"/>
</dbReference>
<dbReference type="InterPro" id="IPR000315">
    <property type="entry name" value="Znf_B-box"/>
</dbReference>
<dbReference type="Gene3D" id="3.30.160.60">
    <property type="entry name" value="Classic Zinc Finger"/>
    <property type="match status" value="1"/>
</dbReference>
<comment type="caution">
    <text evidence="11">The sequence shown here is derived from an EMBL/GenBank/DDBJ whole genome shotgun (WGS) entry which is preliminary data.</text>
</comment>
<dbReference type="GO" id="GO:0008270">
    <property type="term" value="F:zinc ion binding"/>
    <property type="evidence" value="ECO:0007669"/>
    <property type="project" value="UniProtKB-KW"/>
</dbReference>
<dbReference type="PANTHER" id="PTHR25465">
    <property type="entry name" value="B-BOX DOMAIN CONTAINING"/>
    <property type="match status" value="1"/>
</dbReference>
<evidence type="ECO:0008006" key="13">
    <source>
        <dbReference type="Google" id="ProtNLM"/>
    </source>
</evidence>
<dbReference type="InterPro" id="IPR051051">
    <property type="entry name" value="E3_ubiq-ligase_TRIM/RNF"/>
</dbReference>
<evidence type="ECO:0000256" key="1">
    <source>
        <dbReference type="ARBA" id="ARBA00022588"/>
    </source>
</evidence>
<dbReference type="Gene3D" id="2.60.120.920">
    <property type="match status" value="1"/>
</dbReference>
<dbReference type="InterPro" id="IPR017907">
    <property type="entry name" value="Znf_RING_CS"/>
</dbReference>
<protein>
    <recommendedName>
        <fullName evidence="13">RING-type E3 ubiquitin transferase</fullName>
    </recommendedName>
</protein>
<organism evidence="11 12">
    <name type="scientific">Danionella cerebrum</name>
    <dbReference type="NCBI Taxonomy" id="2873325"/>
    <lineage>
        <taxon>Eukaryota</taxon>
        <taxon>Metazoa</taxon>
        <taxon>Chordata</taxon>
        <taxon>Craniata</taxon>
        <taxon>Vertebrata</taxon>
        <taxon>Euteleostomi</taxon>
        <taxon>Actinopterygii</taxon>
        <taxon>Neopterygii</taxon>
        <taxon>Teleostei</taxon>
        <taxon>Ostariophysi</taxon>
        <taxon>Cypriniformes</taxon>
        <taxon>Danionidae</taxon>
        <taxon>Danioninae</taxon>
        <taxon>Danionella</taxon>
    </lineage>
</organism>
<dbReference type="InterPro" id="IPR001870">
    <property type="entry name" value="B30.2/SPRY"/>
</dbReference>
<evidence type="ECO:0000259" key="8">
    <source>
        <dbReference type="PROSITE" id="PS50089"/>
    </source>
</evidence>
<dbReference type="InterPro" id="IPR058030">
    <property type="entry name" value="TRIM8/14/16/25/29/45/65_CC"/>
</dbReference>
<keyword evidence="12" id="KW-1185">Reference proteome</keyword>
<dbReference type="InterPro" id="IPR006574">
    <property type="entry name" value="PRY"/>
</dbReference>
<dbReference type="OrthoDB" id="8821439at2759"/>
<dbReference type="PROSITE" id="PS00518">
    <property type="entry name" value="ZF_RING_1"/>
    <property type="match status" value="1"/>
</dbReference>
<feature type="domain" description="B box-type" evidence="9">
    <location>
        <begin position="147"/>
        <end position="187"/>
    </location>
</feature>
<feature type="coiled-coil region" evidence="7">
    <location>
        <begin position="202"/>
        <end position="293"/>
    </location>
</feature>
<accession>A0A553MSE1</accession>
<dbReference type="Pfam" id="PF13765">
    <property type="entry name" value="PRY"/>
    <property type="match status" value="1"/>
</dbReference>
<dbReference type="SMART" id="SM00589">
    <property type="entry name" value="PRY"/>
    <property type="match status" value="1"/>
</dbReference>
<keyword evidence="5" id="KW-0391">Immunity</keyword>
<dbReference type="Pfam" id="PF00622">
    <property type="entry name" value="SPRY"/>
    <property type="match status" value="1"/>
</dbReference>
<dbReference type="InterPro" id="IPR043136">
    <property type="entry name" value="B30.2/SPRY_sf"/>
</dbReference>
<dbReference type="SMART" id="SM00184">
    <property type="entry name" value="RING"/>
    <property type="match status" value="1"/>
</dbReference>
<evidence type="ECO:0000259" key="9">
    <source>
        <dbReference type="PROSITE" id="PS50119"/>
    </source>
</evidence>
<proteinExistence type="predicted"/>
<evidence type="ECO:0000256" key="6">
    <source>
        <dbReference type="PROSITE-ProRule" id="PRU00024"/>
    </source>
</evidence>
<dbReference type="Pfam" id="PF15227">
    <property type="entry name" value="zf-C3HC4_4"/>
    <property type="match status" value="1"/>
</dbReference>
<dbReference type="PROSITE" id="PS50119">
    <property type="entry name" value="ZF_BBOX"/>
    <property type="match status" value="1"/>
</dbReference>
<keyword evidence="1" id="KW-0399">Innate immunity</keyword>
<dbReference type="PROSITE" id="PS50089">
    <property type="entry name" value="ZF_RING_2"/>
    <property type="match status" value="1"/>
</dbReference>
<dbReference type="Gene3D" id="4.10.830.40">
    <property type="match status" value="1"/>
</dbReference>
<gene>
    <name evidence="11" type="ORF">DNTS_017933</name>
</gene>
<dbReference type="SMART" id="SM00449">
    <property type="entry name" value="SPRY"/>
    <property type="match status" value="1"/>
</dbReference>
<dbReference type="EMBL" id="SRMA01027296">
    <property type="protein sequence ID" value="TRY56089.1"/>
    <property type="molecule type" value="Genomic_DNA"/>
</dbReference>
<dbReference type="Pfam" id="PF00643">
    <property type="entry name" value="zf-B_box"/>
    <property type="match status" value="1"/>
</dbReference>
<evidence type="ECO:0000256" key="4">
    <source>
        <dbReference type="ARBA" id="ARBA00022833"/>
    </source>
</evidence>
<keyword evidence="2" id="KW-0479">Metal-binding</keyword>
<dbReference type="PROSITE" id="PS50188">
    <property type="entry name" value="B302_SPRY"/>
    <property type="match status" value="1"/>
</dbReference>
<dbReference type="SUPFAM" id="SSF57850">
    <property type="entry name" value="RING/U-box"/>
    <property type="match status" value="1"/>
</dbReference>
<evidence type="ECO:0000256" key="3">
    <source>
        <dbReference type="ARBA" id="ARBA00022771"/>
    </source>
</evidence>
<dbReference type="SMART" id="SM00336">
    <property type="entry name" value="BBOX"/>
    <property type="match status" value="1"/>
</dbReference>
<dbReference type="Pfam" id="PF25600">
    <property type="entry name" value="TRIM_CC"/>
    <property type="match status" value="1"/>
</dbReference>
<dbReference type="PRINTS" id="PR01407">
    <property type="entry name" value="BUTYPHLNCDUF"/>
</dbReference>
<evidence type="ECO:0000256" key="5">
    <source>
        <dbReference type="ARBA" id="ARBA00022859"/>
    </source>
</evidence>
<dbReference type="GO" id="GO:0045087">
    <property type="term" value="P:innate immune response"/>
    <property type="evidence" value="ECO:0007669"/>
    <property type="project" value="UniProtKB-KW"/>
</dbReference>
<keyword evidence="7" id="KW-0175">Coiled coil</keyword>
<keyword evidence="4" id="KW-0862">Zinc</keyword>
<dbReference type="Proteomes" id="UP000316079">
    <property type="component" value="Unassembled WGS sequence"/>
</dbReference>
<name>A0A553MSE1_9TELE</name>
<sequence length="549" mass="62734">MAERGFSLDMDQFTCSICLELLKDPVTIPCGHSYCMDCITDCWKEEDQKKVYSCPQCRQSFAPRPALNKNVMFAEVVEELKKKKEQRANLSLAEAGDVECDVCTGRKYKAIKSCLMCLNSYCHNHLEQHTIFFKDKKHELIDATGRLRRMVCGEHNRLLEVYCYTDQKCICLMCVMEEHAAHHVASVKTERAEKQKQLLDIKRTSQQRIKEREQEVKELTEALKAHKAAVKDCKRVFKELLSFIEKKQSEVINRIIDQEKTEVSRVEELLKVLEQEIDDLKKSNAELEKLSLTEDHIYFLESFQSFSVNPACEVSTGDKSLLSYDDVAASMFLLRKKLEDLYNDTTGTGLGKEISYKEIINTSGTRTREDFLIYFGSFTLDSNTAHNYIRLSGGNRVATFTGADQRYPAHPDRFQEFSQVLCRESVQGRCYWELDWSGEAGVGVSVSYKSISRKGNAHDSVLGFNGHSWRLTCSASGYAFRHNQKMHKLPIISSCSRIGVYVDHRAGILCFFIVSDTMHLIHSVQTTFTQPLYPGFELNFGSSVKLLSP</sequence>
<dbReference type="STRING" id="623744.A0A553MSE1"/>